<keyword evidence="2" id="KW-1185">Reference proteome</keyword>
<sequence>MVYLTGFRTVVAGIHGSAALNGDEMSLKVNIEDLAASGVAVTGHGEDVAAKHAAADGRIDAATAGWQGASAAAIAILSEQWSATTSALVTRLSDHAQGLHTSAQAFAEMEARHSQALQQPARAANAIAGKTDQ</sequence>
<evidence type="ECO:0000313" key="2">
    <source>
        <dbReference type="Proteomes" id="UP001055337"/>
    </source>
</evidence>
<dbReference type="SUPFAM" id="SSF140453">
    <property type="entry name" value="EsxAB dimer-like"/>
    <property type="match status" value="1"/>
</dbReference>
<dbReference type="RefSeq" id="WP_240178164.1">
    <property type="nucleotide sequence ID" value="NZ_CP092362.2"/>
</dbReference>
<dbReference type="InterPro" id="IPR010310">
    <property type="entry name" value="T7SS_ESAT-6-like"/>
</dbReference>
<gene>
    <name evidence="1" type="ORF">MI149_00140</name>
</gene>
<dbReference type="InterPro" id="IPR036689">
    <property type="entry name" value="ESAT-6-like_sf"/>
</dbReference>
<dbReference type="Gene3D" id="1.10.287.1060">
    <property type="entry name" value="ESAT-6-like"/>
    <property type="match status" value="1"/>
</dbReference>
<accession>A0ABY3TQL6</accession>
<dbReference type="EMBL" id="CP092362">
    <property type="protein sequence ID" value="ULN41613.1"/>
    <property type="molecule type" value="Genomic_DNA"/>
</dbReference>
<reference evidence="1" key="1">
    <citation type="submission" date="2022-08" db="EMBL/GenBank/DDBJ databases">
        <title>Whole genome sequencing of non-tuberculosis mycobacteria type-strains.</title>
        <authorList>
            <person name="Igarashi Y."/>
            <person name="Osugi A."/>
            <person name="Mitarai S."/>
        </authorList>
    </citation>
    <scope>NUCLEOTIDE SEQUENCE</scope>
    <source>
        <strain evidence="1">JCM 16369</strain>
    </source>
</reference>
<proteinExistence type="predicted"/>
<protein>
    <submittedName>
        <fullName evidence="1">WXG100 family type VII secretion target</fullName>
    </submittedName>
</protein>
<name>A0ABY3TQL6_9MYCO</name>
<dbReference type="Proteomes" id="UP001055337">
    <property type="component" value="Chromosome"/>
</dbReference>
<dbReference type="Pfam" id="PF06013">
    <property type="entry name" value="WXG100"/>
    <property type="match status" value="1"/>
</dbReference>
<evidence type="ECO:0000313" key="1">
    <source>
        <dbReference type="EMBL" id="ULN41613.1"/>
    </source>
</evidence>
<organism evidence="1 2">
    <name type="scientific">Mycolicibacterium crocinum</name>
    <dbReference type="NCBI Taxonomy" id="388459"/>
    <lineage>
        <taxon>Bacteria</taxon>
        <taxon>Bacillati</taxon>
        <taxon>Actinomycetota</taxon>
        <taxon>Actinomycetes</taxon>
        <taxon>Mycobacteriales</taxon>
        <taxon>Mycobacteriaceae</taxon>
        <taxon>Mycolicibacterium</taxon>
    </lineage>
</organism>